<name>A0ACB6RI81_9PLEO</name>
<evidence type="ECO:0000313" key="2">
    <source>
        <dbReference type="Proteomes" id="UP000799755"/>
    </source>
</evidence>
<reference evidence="1" key="1">
    <citation type="journal article" date="2020" name="Stud. Mycol.">
        <title>101 Dothideomycetes genomes: a test case for predicting lifestyles and emergence of pathogens.</title>
        <authorList>
            <person name="Haridas S."/>
            <person name="Albert R."/>
            <person name="Binder M."/>
            <person name="Bloem J."/>
            <person name="Labutti K."/>
            <person name="Salamov A."/>
            <person name="Andreopoulos B."/>
            <person name="Baker S."/>
            <person name="Barry K."/>
            <person name="Bills G."/>
            <person name="Bluhm B."/>
            <person name="Cannon C."/>
            <person name="Castanera R."/>
            <person name="Culley D."/>
            <person name="Daum C."/>
            <person name="Ezra D."/>
            <person name="Gonzalez J."/>
            <person name="Henrissat B."/>
            <person name="Kuo A."/>
            <person name="Liang C."/>
            <person name="Lipzen A."/>
            <person name="Lutzoni F."/>
            <person name="Magnuson J."/>
            <person name="Mondo S."/>
            <person name="Nolan M."/>
            <person name="Ohm R."/>
            <person name="Pangilinan J."/>
            <person name="Park H.-J."/>
            <person name="Ramirez L."/>
            <person name="Alfaro M."/>
            <person name="Sun H."/>
            <person name="Tritt A."/>
            <person name="Yoshinaga Y."/>
            <person name="Zwiers L.-H."/>
            <person name="Turgeon B."/>
            <person name="Goodwin S."/>
            <person name="Spatafora J."/>
            <person name="Crous P."/>
            <person name="Grigoriev I."/>
        </authorList>
    </citation>
    <scope>NUCLEOTIDE SEQUENCE</scope>
    <source>
        <strain evidence="1">ATCC 200398</strain>
    </source>
</reference>
<dbReference type="EMBL" id="MU003492">
    <property type="protein sequence ID" value="KAF2478027.1"/>
    <property type="molecule type" value="Genomic_DNA"/>
</dbReference>
<accession>A0ACB6RI81</accession>
<comment type="caution">
    <text evidence="1">The sequence shown here is derived from an EMBL/GenBank/DDBJ whole genome shotgun (WGS) entry which is preliminary data.</text>
</comment>
<proteinExistence type="predicted"/>
<organism evidence="1 2">
    <name type="scientific">Lindgomyces ingoldianus</name>
    <dbReference type="NCBI Taxonomy" id="673940"/>
    <lineage>
        <taxon>Eukaryota</taxon>
        <taxon>Fungi</taxon>
        <taxon>Dikarya</taxon>
        <taxon>Ascomycota</taxon>
        <taxon>Pezizomycotina</taxon>
        <taxon>Dothideomycetes</taxon>
        <taxon>Pleosporomycetidae</taxon>
        <taxon>Pleosporales</taxon>
        <taxon>Lindgomycetaceae</taxon>
        <taxon>Lindgomyces</taxon>
    </lineage>
</organism>
<protein>
    <submittedName>
        <fullName evidence="1">Uncharacterized protein</fullName>
    </submittedName>
</protein>
<keyword evidence="2" id="KW-1185">Reference proteome</keyword>
<sequence length="294" mass="32884">MERFMRIVTISISQYPHLAGFDCNACQAFPKPLVRRVRANPGLSKLDSRWLVRSYQEPALHATVDFLLKSQRALRGCRLPSVCQHASTCAHFDHVLVACSIYQLLEAKIGDRSFQRRGVLGEIDLARLTSEPLVASISSKLQMLISPDSVMSRKNAISSHVLGMEKWVDVAVVTRPVRWFGEINSIRQMGTIDIRSENHQIVYPRSVEARRDIMSPGKSVVIAIRRTSVTANGAGERAAINDEVTRPSHLADKGNLLPLDKLLSETVPLLMQEKPILVVTTKAWQTMFGELLLH</sequence>
<gene>
    <name evidence="1" type="ORF">BDR25DRAFT_348313</name>
</gene>
<evidence type="ECO:0000313" key="1">
    <source>
        <dbReference type="EMBL" id="KAF2478027.1"/>
    </source>
</evidence>
<dbReference type="Proteomes" id="UP000799755">
    <property type="component" value="Unassembled WGS sequence"/>
</dbReference>